<name>A0A4C1TJP8_EUMVA</name>
<organism evidence="1 2">
    <name type="scientific">Eumeta variegata</name>
    <name type="common">Bagworm moth</name>
    <name type="synonym">Eumeta japonica</name>
    <dbReference type="NCBI Taxonomy" id="151549"/>
    <lineage>
        <taxon>Eukaryota</taxon>
        <taxon>Metazoa</taxon>
        <taxon>Ecdysozoa</taxon>
        <taxon>Arthropoda</taxon>
        <taxon>Hexapoda</taxon>
        <taxon>Insecta</taxon>
        <taxon>Pterygota</taxon>
        <taxon>Neoptera</taxon>
        <taxon>Endopterygota</taxon>
        <taxon>Lepidoptera</taxon>
        <taxon>Glossata</taxon>
        <taxon>Ditrysia</taxon>
        <taxon>Tineoidea</taxon>
        <taxon>Psychidae</taxon>
        <taxon>Oiketicinae</taxon>
        <taxon>Eumeta</taxon>
    </lineage>
</organism>
<gene>
    <name evidence="1" type="ORF">EVAR_9644_1</name>
</gene>
<accession>A0A4C1TJP8</accession>
<dbReference type="Proteomes" id="UP000299102">
    <property type="component" value="Unassembled WGS sequence"/>
</dbReference>
<evidence type="ECO:0000313" key="1">
    <source>
        <dbReference type="EMBL" id="GBP14742.1"/>
    </source>
</evidence>
<keyword evidence="2" id="KW-1185">Reference proteome</keyword>
<dbReference type="EMBL" id="BGZK01000066">
    <property type="protein sequence ID" value="GBP14742.1"/>
    <property type="molecule type" value="Genomic_DNA"/>
</dbReference>
<sequence>MGWGTAVKNRKRTCAMPNDCRALIPFRESDEEKILSRPARTVRPSVNEFELFKKLDNSFNAAPHLLIHLNNKVTQTDTDWDMCGIHM</sequence>
<protein>
    <submittedName>
        <fullName evidence="1">Uncharacterized protein</fullName>
    </submittedName>
</protein>
<comment type="caution">
    <text evidence="1">The sequence shown here is derived from an EMBL/GenBank/DDBJ whole genome shotgun (WGS) entry which is preliminary data.</text>
</comment>
<proteinExistence type="predicted"/>
<dbReference type="AlphaFoldDB" id="A0A4C1TJP8"/>
<reference evidence="1 2" key="1">
    <citation type="journal article" date="2019" name="Commun. Biol.">
        <title>The bagworm genome reveals a unique fibroin gene that provides high tensile strength.</title>
        <authorList>
            <person name="Kono N."/>
            <person name="Nakamura H."/>
            <person name="Ohtoshi R."/>
            <person name="Tomita M."/>
            <person name="Numata K."/>
            <person name="Arakawa K."/>
        </authorList>
    </citation>
    <scope>NUCLEOTIDE SEQUENCE [LARGE SCALE GENOMIC DNA]</scope>
</reference>
<evidence type="ECO:0000313" key="2">
    <source>
        <dbReference type="Proteomes" id="UP000299102"/>
    </source>
</evidence>